<sequence>MVEKSVNLYSKNATPVETISRAKLLAGNLKVCGNKGQFDDGDLGEDLCDISDAEVAVHLNSKKEFLLKKIAWEMMNPDYEKGKQRKPTTGKKKEPIKKTAPSKKNSATRTKSNAESENKKRPSLQINYDVLDELFDSENSPKRAKLEKPIVTGDQMNYSQQSSEESLIKPQESEEEELDWNEDYSNENAYNLETEDQDVEEESDNEGIIW</sequence>
<name>A0A087GFG1_ARAAL</name>
<organism evidence="3 4">
    <name type="scientific">Arabis alpina</name>
    <name type="common">Alpine rock-cress</name>
    <dbReference type="NCBI Taxonomy" id="50452"/>
    <lineage>
        <taxon>Eukaryota</taxon>
        <taxon>Viridiplantae</taxon>
        <taxon>Streptophyta</taxon>
        <taxon>Embryophyta</taxon>
        <taxon>Tracheophyta</taxon>
        <taxon>Spermatophyta</taxon>
        <taxon>Magnoliopsida</taxon>
        <taxon>eudicotyledons</taxon>
        <taxon>Gunneridae</taxon>
        <taxon>Pentapetalae</taxon>
        <taxon>rosids</taxon>
        <taxon>malvids</taxon>
        <taxon>Brassicales</taxon>
        <taxon>Brassicaceae</taxon>
        <taxon>Arabideae</taxon>
        <taxon>Arabis</taxon>
    </lineage>
</organism>
<dbReference type="OrthoDB" id="1435073at2759"/>
<dbReference type="Pfam" id="PF07741">
    <property type="entry name" value="BRF1"/>
    <property type="match status" value="1"/>
</dbReference>
<evidence type="ECO:0000313" key="4">
    <source>
        <dbReference type="Proteomes" id="UP000029120"/>
    </source>
</evidence>
<evidence type="ECO:0000256" key="1">
    <source>
        <dbReference type="SAM" id="MobiDB-lite"/>
    </source>
</evidence>
<proteinExistence type="predicted"/>
<evidence type="ECO:0000259" key="2">
    <source>
        <dbReference type="Pfam" id="PF07741"/>
    </source>
</evidence>
<feature type="compositionally biased region" description="Acidic residues" evidence="1">
    <location>
        <begin position="193"/>
        <end position="210"/>
    </location>
</feature>
<dbReference type="eggNOG" id="ENOG502S8N5">
    <property type="taxonomic scope" value="Eukaryota"/>
</dbReference>
<evidence type="ECO:0000313" key="3">
    <source>
        <dbReference type="EMBL" id="KFK28613.1"/>
    </source>
</evidence>
<feature type="region of interest" description="Disordered" evidence="1">
    <location>
        <begin position="140"/>
        <end position="210"/>
    </location>
</feature>
<dbReference type="EMBL" id="CM002875">
    <property type="protein sequence ID" value="KFK28613.1"/>
    <property type="molecule type" value="Genomic_DNA"/>
</dbReference>
<feature type="compositionally biased region" description="Acidic residues" evidence="1">
    <location>
        <begin position="173"/>
        <end position="185"/>
    </location>
</feature>
<accession>A0A087GFG1</accession>
<feature type="compositionally biased region" description="Polar residues" evidence="1">
    <location>
        <begin position="154"/>
        <end position="165"/>
    </location>
</feature>
<dbReference type="OMA" id="INNDTEM"/>
<gene>
    <name evidence="3" type="ordered locus">AALP_Aa7g021200</name>
</gene>
<feature type="compositionally biased region" description="Polar residues" evidence="1">
    <location>
        <begin position="102"/>
        <end position="111"/>
    </location>
</feature>
<dbReference type="AlphaFoldDB" id="A0A087GFG1"/>
<dbReference type="Gramene" id="KFK28613">
    <property type="protein sequence ID" value="KFK28613"/>
    <property type="gene ID" value="AALP_AA7G021200"/>
</dbReference>
<keyword evidence="4" id="KW-1185">Reference proteome</keyword>
<dbReference type="InterPro" id="IPR011665">
    <property type="entry name" value="BRF1_TBP-bd_dom"/>
</dbReference>
<dbReference type="Gene3D" id="1.20.5.650">
    <property type="entry name" value="Single helix bin"/>
    <property type="match status" value="1"/>
</dbReference>
<feature type="domain" description="Brf1 TBP-binding" evidence="2">
    <location>
        <begin position="49"/>
        <end position="136"/>
    </location>
</feature>
<reference evidence="4" key="1">
    <citation type="journal article" date="2015" name="Nat. Plants">
        <title>Genome expansion of Arabis alpina linked with retrotransposition and reduced symmetric DNA methylation.</title>
        <authorList>
            <person name="Willing E.M."/>
            <person name="Rawat V."/>
            <person name="Mandakova T."/>
            <person name="Maumus F."/>
            <person name="James G.V."/>
            <person name="Nordstroem K.J."/>
            <person name="Becker C."/>
            <person name="Warthmann N."/>
            <person name="Chica C."/>
            <person name="Szarzynska B."/>
            <person name="Zytnicki M."/>
            <person name="Albani M.C."/>
            <person name="Kiefer C."/>
            <person name="Bergonzi S."/>
            <person name="Castaings L."/>
            <person name="Mateos J.L."/>
            <person name="Berns M.C."/>
            <person name="Bujdoso N."/>
            <person name="Piofczyk T."/>
            <person name="de Lorenzo L."/>
            <person name="Barrero-Sicilia C."/>
            <person name="Mateos I."/>
            <person name="Piednoel M."/>
            <person name="Hagmann J."/>
            <person name="Chen-Min-Tao R."/>
            <person name="Iglesias-Fernandez R."/>
            <person name="Schuster S.C."/>
            <person name="Alonso-Blanco C."/>
            <person name="Roudier F."/>
            <person name="Carbonero P."/>
            <person name="Paz-Ares J."/>
            <person name="Davis S.J."/>
            <person name="Pecinka A."/>
            <person name="Quesneville H."/>
            <person name="Colot V."/>
            <person name="Lysak M.A."/>
            <person name="Weigel D."/>
            <person name="Coupland G."/>
            <person name="Schneeberger K."/>
        </authorList>
    </citation>
    <scope>NUCLEOTIDE SEQUENCE [LARGE SCALE GENOMIC DNA]</scope>
    <source>
        <strain evidence="4">cv. Pajares</strain>
    </source>
</reference>
<feature type="region of interest" description="Disordered" evidence="1">
    <location>
        <begin position="78"/>
        <end position="124"/>
    </location>
</feature>
<dbReference type="Proteomes" id="UP000029120">
    <property type="component" value="Chromosome 7"/>
</dbReference>
<protein>
    <recommendedName>
        <fullName evidence="2">Brf1 TBP-binding domain-containing protein</fullName>
    </recommendedName>
</protein>